<dbReference type="Pfam" id="PF08393">
    <property type="entry name" value="DHC_N2"/>
    <property type="match status" value="1"/>
</dbReference>
<dbReference type="InterPro" id="IPR013602">
    <property type="entry name" value="Dynein_heavy_linker"/>
</dbReference>
<dbReference type="Gene3D" id="1.10.287.2620">
    <property type="match status" value="1"/>
</dbReference>
<evidence type="ECO:0000313" key="17">
    <source>
        <dbReference type="EMBL" id="KAG5184883.1"/>
    </source>
</evidence>
<dbReference type="FunFam" id="1.10.8.710:FF:000001">
    <property type="entry name" value="Dynein axonemal heavy chain 2"/>
    <property type="match status" value="1"/>
</dbReference>
<evidence type="ECO:0000256" key="7">
    <source>
        <dbReference type="ARBA" id="ARBA00022840"/>
    </source>
</evidence>
<dbReference type="InterPro" id="IPR041658">
    <property type="entry name" value="AAA_lid_11"/>
</dbReference>
<evidence type="ECO:0000256" key="5">
    <source>
        <dbReference type="ARBA" id="ARBA00022737"/>
    </source>
</evidence>
<dbReference type="InterPro" id="IPR035706">
    <property type="entry name" value="AAA_9"/>
</dbReference>
<dbReference type="FunFam" id="3.40.50.300:FF:002141">
    <property type="entry name" value="Dynein heavy chain"/>
    <property type="match status" value="1"/>
</dbReference>
<feature type="domain" description="AAA+ ATPase" evidence="16">
    <location>
        <begin position="1868"/>
        <end position="2023"/>
    </location>
</feature>
<comment type="subcellular location">
    <subcellularLocation>
        <location evidence="1">Cytoplasm</location>
        <location evidence="1">Cytoskeleton</location>
        <location evidence="1">Cilium axoneme</location>
    </subcellularLocation>
</comment>
<dbReference type="GO" id="GO:0005874">
    <property type="term" value="C:microtubule"/>
    <property type="evidence" value="ECO:0007669"/>
    <property type="project" value="UniProtKB-KW"/>
</dbReference>
<feature type="domain" description="AAA+ ATPase" evidence="16">
    <location>
        <begin position="1135"/>
        <end position="1287"/>
    </location>
</feature>
<dbReference type="GO" id="GO:0008569">
    <property type="term" value="F:minus-end-directed microtubule motor activity"/>
    <property type="evidence" value="ECO:0007669"/>
    <property type="project" value="InterPro"/>
</dbReference>
<dbReference type="Gene3D" id="1.10.8.710">
    <property type="match status" value="1"/>
</dbReference>
<dbReference type="Gene3D" id="1.20.140.100">
    <property type="entry name" value="Dynein heavy chain, N-terminal domain 2"/>
    <property type="match status" value="1"/>
</dbReference>
<comment type="caution">
    <text evidence="17">The sequence shown here is derived from an EMBL/GenBank/DDBJ whole genome shotgun (WGS) entry which is preliminary data.</text>
</comment>
<evidence type="ECO:0000256" key="10">
    <source>
        <dbReference type="ARBA" id="ARBA00023069"/>
    </source>
</evidence>
<dbReference type="FunFam" id="3.40.50.300:FF:000320">
    <property type="entry name" value="Dynein, axonemal, heavy chain 5"/>
    <property type="match status" value="1"/>
</dbReference>
<comment type="similarity">
    <text evidence="2">Belongs to the dynein heavy chain family.</text>
</comment>
<dbReference type="Pfam" id="PF18199">
    <property type="entry name" value="Dynein_C"/>
    <property type="match status" value="1"/>
</dbReference>
<accession>A0A836CGZ2</accession>
<dbReference type="GO" id="GO:0008017">
    <property type="term" value="F:microtubule binding"/>
    <property type="evidence" value="ECO:0007669"/>
    <property type="project" value="UniProtKB-ARBA"/>
</dbReference>
<dbReference type="Pfam" id="PF18198">
    <property type="entry name" value="AAA_lid_11"/>
    <property type="match status" value="1"/>
</dbReference>
<evidence type="ECO:0000256" key="2">
    <source>
        <dbReference type="ARBA" id="ARBA00008887"/>
    </source>
</evidence>
<keyword evidence="7" id="KW-0067">ATP-binding</keyword>
<keyword evidence="18" id="KW-1185">Reference proteome</keyword>
<evidence type="ECO:0000256" key="3">
    <source>
        <dbReference type="ARBA" id="ARBA00022490"/>
    </source>
</evidence>
<dbReference type="InterPro" id="IPR003593">
    <property type="entry name" value="AAA+_ATPase"/>
</dbReference>
<sequence length="3597" mass="398065">MLKFMCVGFWGKQYSCRRHLTILGNKKEFIDVNFNRLLQQVRGQPSRKDIDFLSVDCYAVAVGIAAQADQWKRDYAAVLHASAAVLLDNLTARMDKFETDLMLDKEPADLQELKFVLSAVAAVAHARMDVELEYVDITERYRTLAHYKARLYPYSYLHADVPPDEARRAQGLAAAWQALHVASRTRDLRLRRVKDQFREVTRQQALDFQSELKVLEKQFKAGGPGASSVGLEAGAKLMVEYAERVAAAQARRSELTNAEGLFGLEQTEYPELSRVAADLKRLTRVYNLYREQKEFEEAQGTTAWCDLDVGALQRGAEELEKRARREKELKDHPTFVAVETRMFNFKDSIPLIVSLKNDAIKPRHWQRLFAATGVKFDPASFKSMTLGSIFAMELHKFGADVDEVVNAATQEQKIETELRRIEAHWRRTELQLAKYQSRGATTGGGSYILRAADEIKLELEDHLLNLQTMSGSRFVGSFAEAVRGWEKTLNRINETLDIWFAVQRKWMYLESIFVGAEDIRLQLPDEAKRFDAADKAFKAIMTATYQNPVAVDACAAEGLLESLEGLSTRLDQTQKSLSDYLDTKRNAFPRFFFISDDELLSVLGSSDPASIQVHLLKLFDNVKTLTFARNGRAVTGMGSSEGETFDLAAPVPADGAVETWMGAVEAAMFTSLRAITKEGIFRYAREARAEWIASVLGMVSLAGSQVWWTWEVEDAFRQVKAGSKRAMKDLEAKLSSQLSEMVALVREPLQPHTRRKVNTLLIIDVHARDIVDGFVRESILHAKEFAWESQLRFYWDRVADDCVIKQCTGQFRYGYEYMGMNGRLVITPLTDRCYMTLTQALTFKLGGAPAGPAGTGKTETTKDLAKSLALACFVINCGEGLDYKAMGSIFAGLVQVGAWGCFDEFNRINIEVLSVVSAQLKAIQNAIVAGAPGVDIGVGGEMTIKRVAGFATCGVFITMNPGYAGRTELPDNLKALFRPVTMIVPDLLQICEIMLFSEGFEGAKGLAKKMTVLYKLSKEQLSRQFHYDFGLRALKSVLVMAGGLKRQYADMPEDLVLMRALRDSNMPKFIFEDVPLFHGLIGDLFSGMDCPRVGYEGLKAEVAKELAAKGFRGTDERVFVDQVDKCIQMYETQMVRHTTMIVGPTGGGKSLIVETLKNARLPAEGVTVKYHVLNPKAMPLGELYGVMDPVTRDWTDGVLSKLFRELNAPLPPGRESEMRFIVFDGDVDAVWVENMNSVMDDNKLLTLPNGERIRLQPHCGLVCETFDLQHASPATISRCGMVWVDPKNLGYRPYYERWVRLRCGDGVAVSEEGHDAAEVLTLLYDRYVPQCVEYVLTGVVDGAQAEKLRQVIPVTGLDMVKQLCSSLNALLTPQVEDRGDVEGVFLFCLVWSVGAALQGGSRDRFDDLVKRLASEARTLPARNLNPYPKAKCKPQALLTLGPYLAPSLRWEAWAPPAYVQPSPFKFHEVMVPTADSVAHTFLLESLAPRRPVLFVGESGTAKTVTVERYMSGLSADAHARLLINLSSRTTARDVQASIEASVDKRAGAVYGPPGGKRLVVFVDDMNMPKVDLYGTQQPIALLLFLVSRGNLYDRGKDLSLKQIKDLRYIAAMGPPGGGRNAVDPRFVALFNVYNLTPPSEASLRLIFSSILAQRLVNFADPVRAAAALCTDATLRVFGAAVARLPPTPAKFHYIFNLRDLSRVFEGLCLATEDCFATEASIVRLWRHECLRIFGDRLLQEDAPVLRAEIEAAARAAWSAPVAEAALSDPLVFGDFDAAMARLGGGGADDQTEGGGAASVTPAVTAVTAGVATAQPQLYQDVGDYARVRGVFDDVLESYNADHGRPMNLVLFESALEHLLRAHRVLSLPRGHALLVGVGGSGKKSLCRLAAYCAGYEVFEIKLVRNYGEAEFRADLKELYRRLVLGPVVFLLTDAHVVQEGFLEYVNNMLTTGAVPALFEKDEIEACKSSVRGMLKEAGLVDTPETCWQFFLSRCRANMHIVLAMSPSGDKLRLRCRNFPGLVSATVIDWFQPWPSDALKKVAEYFLADETALPEAMREPIVEHLVLAHQSVVAYSTRFAEEVRRHYYVTPANYLDFIATYRTELKDSGRRIATSVKRLEGGLTKLGEAAAAVDQMQIELSAKKIVVDEKTTTVEAMIAAIQSKSEVANKQQADASVKQEQVRSQSAVIAREKAVADEALMEALPAVEAAAAALENLDKKDLDEIKAFTNPPQSVKEVCMQVCALRPGGEKYEETWADAKKMLGNSRLLESLKNYPKDSITGKMMASVKRYFAKNSALTVENMKSISKAGTGLLTWVTAISKYYDIARNVEPLRARVRDMERAQQVTARELAELMTLLASLNLEIATLNEEYAKASAELSELQLQASLMEKRLSAASKLITRLTGERSRWTLDVERLLSQRERLVGDCLIGASFLSYLGAFTAEFRTELMRDVLVTDLVRRNVPLTQPCDPASLLTTDATVQSWTAQGLPADAHSVQNGILTTRASRFPLCIDPQQQAVGWIKATYSGARLCVKTLSEPDFMKHLELAIQFGNPFLFENVDEELDPMLDPVLEKNVVQDGTSKTITLGDKAVDWDDNFRLFFTTKLANPHYSPEVMGKTMIVNYGVTMDGLASQLLNVVVAHERADLEDSYATLIREMSESALQLVVLEDKLLKELSSSQGNILDNEELIATLDKTKGEAEDIKVNLEKAQFTKDEIGAARAAYKPVAKRGSILYFAVSGLSALVSMYETSLDSFLGVFGAALDQARRDASLNVRLENMTASVTRNVYDYTCTGIFERHKLMFSFQMACMVLDGDGALPRAELDFFLKGDTSLAAAARACPAPWLSPSGWKDLLHLAGSGGAGGGDGSGGGAPFAAILAHFETAAGAAEWKAWYDLEAPELAPLPGAPDGSSAQITASPSSGGGGGASPGGSGEEAGTSRALTPLQRLCVVRCFRPDRVYNAARGLVVAALGERYVQPPVLDYRRIYSQSSAHMPMVFILSPGADPQSDIQALGEEMGFTGSNFTLPDSAALPPSAAPSQQGYQKGHWVLLQNCHLLVSWLRSCEKTLEHMRSPHPDFRLWLTTEPTDKFPLGILQRSLKVVTEPPDGLKLNMRATYSKMDNATLDECPHWAFRPCLYVLAFLHAVVLERRKYGKIGWNVPYDFNDSDFLISRRLLGLYLAKAYEDGDEFLPWGSLKYLIGDAMYGGRVSDDMDRRVLSTYLEEFMGDFLFDDCQRFFFSRAGFDYEVPALGPLEAYTSAVEELPLTSSPAVFGLHANAEIGYYSAATRAMWRDLLGLQPRRAGRSDGPSREDAIARTARDIADKIPLESADVGSYDLMNVRRRLAEKNAGKPTTPAQVVLLQELERWNALVVKMHTSLSDLQKALVGSIGMSDQLDALGSCLLNGFLPDAWRRLAPATEKTLGSWMVHFQARHAQYQKWIEEGEPAVMWLSGLHVPESYLTALVQTTCRRRRWALDRSTLYTVVTQHTRPEDIDEPLEDGCYVSGLFLEGAGWDHEKQALRRQDPKVLVVELPILQVIPIEASKLKLQNTFKTPVYVTSTRRNAMGVGLVTMIDLRSFEHPSHWVLQGVAATLESTA</sequence>
<dbReference type="InterPro" id="IPR027417">
    <property type="entry name" value="P-loop_NTPase"/>
</dbReference>
<dbReference type="Gene3D" id="6.10.140.1060">
    <property type="match status" value="1"/>
</dbReference>
<dbReference type="GO" id="GO:0060294">
    <property type="term" value="P:cilium movement involved in cell motility"/>
    <property type="evidence" value="ECO:0007669"/>
    <property type="project" value="UniProtKB-ARBA"/>
</dbReference>
<dbReference type="Gene3D" id="1.10.8.1220">
    <property type="match status" value="1"/>
</dbReference>
<dbReference type="Gene3D" id="3.10.490.20">
    <property type="match status" value="1"/>
</dbReference>
<dbReference type="GO" id="GO:0045505">
    <property type="term" value="F:dynein intermediate chain binding"/>
    <property type="evidence" value="ECO:0007669"/>
    <property type="project" value="InterPro"/>
</dbReference>
<dbReference type="Pfam" id="PF12777">
    <property type="entry name" value="MT"/>
    <property type="match status" value="1"/>
</dbReference>
<keyword evidence="10" id="KW-0969">Cilium</keyword>
<feature type="coiled-coil region" evidence="14">
    <location>
        <begin position="2350"/>
        <end position="2391"/>
    </location>
</feature>
<evidence type="ECO:0000256" key="11">
    <source>
        <dbReference type="ARBA" id="ARBA00023175"/>
    </source>
</evidence>
<dbReference type="Pfam" id="PF12780">
    <property type="entry name" value="AAA_8"/>
    <property type="match status" value="1"/>
</dbReference>
<dbReference type="FunFam" id="3.10.490.20:FF:000006">
    <property type="entry name" value="Dynein axonemal heavy chain 10"/>
    <property type="match status" value="1"/>
</dbReference>
<dbReference type="Gene3D" id="1.20.920.30">
    <property type="match status" value="1"/>
</dbReference>
<dbReference type="Gene3D" id="3.40.50.300">
    <property type="entry name" value="P-loop containing nucleotide triphosphate hydrolases"/>
    <property type="match status" value="5"/>
</dbReference>
<proteinExistence type="inferred from homology"/>
<evidence type="ECO:0000256" key="9">
    <source>
        <dbReference type="ARBA" id="ARBA00023054"/>
    </source>
</evidence>
<dbReference type="GO" id="GO:0036159">
    <property type="term" value="P:inner dynein arm assembly"/>
    <property type="evidence" value="ECO:0007669"/>
    <property type="project" value="UniProtKB-ARBA"/>
</dbReference>
<dbReference type="FunFam" id="3.40.50.300:FF:000049">
    <property type="entry name" value="Dynein, axonemal, heavy chain 5"/>
    <property type="match status" value="1"/>
</dbReference>
<keyword evidence="11" id="KW-0505">Motor protein</keyword>
<dbReference type="SMART" id="SM00382">
    <property type="entry name" value="AAA"/>
    <property type="match status" value="4"/>
</dbReference>
<dbReference type="InterPro" id="IPR041589">
    <property type="entry name" value="DNAH3_AAA_lid_1"/>
</dbReference>
<keyword evidence="9 14" id="KW-0175">Coiled coil</keyword>
<reference evidence="17" key="1">
    <citation type="submission" date="2021-02" db="EMBL/GenBank/DDBJ databases">
        <title>First Annotated Genome of the Yellow-green Alga Tribonema minus.</title>
        <authorList>
            <person name="Mahan K.M."/>
        </authorList>
    </citation>
    <scope>NUCLEOTIDE SEQUENCE</scope>
    <source>
        <strain evidence="17">UTEX B ZZ1240</strain>
    </source>
</reference>
<keyword evidence="3" id="KW-0963">Cytoplasm</keyword>
<dbReference type="Pfam" id="PF12781">
    <property type="entry name" value="AAA_9"/>
    <property type="match status" value="1"/>
</dbReference>
<dbReference type="FunFam" id="1.20.1270.280:FF:000005">
    <property type="entry name" value="Dynein axonemal heavy chain 10"/>
    <property type="match status" value="1"/>
</dbReference>
<evidence type="ECO:0000256" key="13">
    <source>
        <dbReference type="ARBA" id="ARBA00023273"/>
    </source>
</evidence>
<keyword evidence="4" id="KW-0493">Microtubule</keyword>
<evidence type="ECO:0000256" key="8">
    <source>
        <dbReference type="ARBA" id="ARBA00023017"/>
    </source>
</evidence>
<gene>
    <name evidence="17" type="ORF">JKP88DRAFT_269682</name>
</gene>
<dbReference type="InterPro" id="IPR041466">
    <property type="entry name" value="Dynein_AAA5_ext"/>
</dbReference>
<dbReference type="Gene3D" id="1.20.1270.280">
    <property type="match status" value="1"/>
</dbReference>
<dbReference type="InterPro" id="IPR041228">
    <property type="entry name" value="Dynein_C"/>
</dbReference>
<feature type="compositionally biased region" description="Low complexity" evidence="15">
    <location>
        <begin position="2904"/>
        <end position="2919"/>
    </location>
</feature>
<dbReference type="PANTHER" id="PTHR22878:SF63">
    <property type="entry name" value="DYNEIN AXONEMAL HEAVY CHAIN 10"/>
    <property type="match status" value="1"/>
</dbReference>
<dbReference type="InterPro" id="IPR004273">
    <property type="entry name" value="Dynein_heavy_D6_P-loop"/>
</dbReference>
<evidence type="ECO:0000259" key="16">
    <source>
        <dbReference type="SMART" id="SM00382"/>
    </source>
</evidence>
<dbReference type="Gene3D" id="1.20.920.20">
    <property type="match status" value="1"/>
</dbReference>
<dbReference type="FunFam" id="1.20.58.1120:FF:000008">
    <property type="entry name" value="Dynein heavy chain 10, axonemal"/>
    <property type="match status" value="1"/>
</dbReference>
<keyword evidence="6" id="KW-0547">Nucleotide-binding</keyword>
<dbReference type="InterPro" id="IPR024743">
    <property type="entry name" value="Dynein_HC_stalk"/>
</dbReference>
<feature type="domain" description="AAA+ ATPase" evidence="16">
    <location>
        <begin position="843"/>
        <end position="987"/>
    </location>
</feature>
<dbReference type="FunFam" id="1.10.8.720:FF:000005">
    <property type="entry name" value="Dynein axonemal heavy chain 10"/>
    <property type="match status" value="1"/>
</dbReference>
<dbReference type="InterPro" id="IPR043157">
    <property type="entry name" value="Dynein_AAA1S"/>
</dbReference>
<keyword evidence="8" id="KW-0243">Dynein</keyword>
<dbReference type="Pfam" id="PF17857">
    <property type="entry name" value="AAA_lid_1"/>
    <property type="match status" value="1"/>
</dbReference>
<dbReference type="InterPro" id="IPR026983">
    <property type="entry name" value="DHC"/>
</dbReference>
<dbReference type="InterPro" id="IPR035699">
    <property type="entry name" value="AAA_6"/>
</dbReference>
<name>A0A836CGZ2_9STRA</name>
<dbReference type="FunFam" id="1.10.287.2620:FF:000002">
    <property type="entry name" value="Dynein heavy chain 2, axonemal"/>
    <property type="match status" value="1"/>
</dbReference>
<keyword evidence="12" id="KW-0206">Cytoskeleton</keyword>
<dbReference type="Pfam" id="PF03028">
    <property type="entry name" value="Dynein_heavy"/>
    <property type="match status" value="1"/>
</dbReference>
<dbReference type="Gene3D" id="1.20.58.1120">
    <property type="match status" value="1"/>
</dbReference>
<evidence type="ECO:0000256" key="14">
    <source>
        <dbReference type="SAM" id="Coils"/>
    </source>
</evidence>
<evidence type="ECO:0000256" key="1">
    <source>
        <dbReference type="ARBA" id="ARBA00004430"/>
    </source>
</evidence>
<dbReference type="FunFam" id="1.20.140.100:FF:000001">
    <property type="entry name" value="dynein heavy chain 17, axonemal"/>
    <property type="match status" value="1"/>
</dbReference>
<dbReference type="GO" id="GO:0005524">
    <property type="term" value="F:ATP binding"/>
    <property type="evidence" value="ECO:0007669"/>
    <property type="project" value="UniProtKB-KW"/>
</dbReference>
<dbReference type="Gene3D" id="1.10.472.130">
    <property type="match status" value="1"/>
</dbReference>
<organism evidence="17 18">
    <name type="scientific">Tribonema minus</name>
    <dbReference type="NCBI Taxonomy" id="303371"/>
    <lineage>
        <taxon>Eukaryota</taxon>
        <taxon>Sar</taxon>
        <taxon>Stramenopiles</taxon>
        <taxon>Ochrophyta</taxon>
        <taxon>PX clade</taxon>
        <taxon>Xanthophyceae</taxon>
        <taxon>Tribonematales</taxon>
        <taxon>Tribonemataceae</taxon>
        <taxon>Tribonema</taxon>
    </lineage>
</organism>
<evidence type="ECO:0000256" key="12">
    <source>
        <dbReference type="ARBA" id="ARBA00023212"/>
    </source>
</evidence>
<dbReference type="GO" id="GO:0051959">
    <property type="term" value="F:dynein light intermediate chain binding"/>
    <property type="evidence" value="ECO:0007669"/>
    <property type="project" value="InterPro"/>
</dbReference>
<dbReference type="EMBL" id="JAFCMP010000146">
    <property type="protein sequence ID" value="KAG5184883.1"/>
    <property type="molecule type" value="Genomic_DNA"/>
</dbReference>
<evidence type="ECO:0000256" key="4">
    <source>
        <dbReference type="ARBA" id="ARBA00022701"/>
    </source>
</evidence>
<dbReference type="GO" id="GO:0036156">
    <property type="term" value="C:inner dynein arm"/>
    <property type="evidence" value="ECO:0007669"/>
    <property type="project" value="UniProtKB-ARBA"/>
</dbReference>
<dbReference type="Proteomes" id="UP000664859">
    <property type="component" value="Unassembled WGS sequence"/>
</dbReference>
<dbReference type="Pfam" id="PF17852">
    <property type="entry name" value="Dynein_AAA_lid"/>
    <property type="match status" value="1"/>
</dbReference>
<keyword evidence="5" id="KW-0677">Repeat</keyword>
<dbReference type="Gene3D" id="3.20.180.20">
    <property type="entry name" value="Dynein heavy chain, N-terminal domain 2"/>
    <property type="match status" value="1"/>
</dbReference>
<dbReference type="FunFam" id="1.10.8.1220:FF:000001">
    <property type="entry name" value="Dynein axonemal heavy chain 5"/>
    <property type="match status" value="1"/>
</dbReference>
<evidence type="ECO:0000256" key="15">
    <source>
        <dbReference type="SAM" id="MobiDB-lite"/>
    </source>
</evidence>
<dbReference type="FunFam" id="3.20.180.20:FF:000001">
    <property type="entry name" value="Dynein axonemal heavy chain 5"/>
    <property type="match status" value="1"/>
</dbReference>
<dbReference type="Pfam" id="PF12774">
    <property type="entry name" value="AAA_6"/>
    <property type="match status" value="1"/>
</dbReference>
<dbReference type="OrthoDB" id="64868at2759"/>
<keyword evidence="13" id="KW-0966">Cell projection</keyword>
<feature type="coiled-coil region" evidence="14">
    <location>
        <begin position="198"/>
        <end position="329"/>
    </location>
</feature>
<evidence type="ECO:0000313" key="18">
    <source>
        <dbReference type="Proteomes" id="UP000664859"/>
    </source>
</evidence>
<dbReference type="InterPro" id="IPR042219">
    <property type="entry name" value="AAA_lid_11_sf"/>
</dbReference>
<dbReference type="InterPro" id="IPR042222">
    <property type="entry name" value="Dynein_2_N"/>
</dbReference>
<protein>
    <submittedName>
        <fullName evidence="17">Dynein heavy chain and region D6 of dynein motor-domain-containing protein</fullName>
    </submittedName>
</protein>
<dbReference type="Pfam" id="PF12775">
    <property type="entry name" value="AAA_7"/>
    <property type="match status" value="1"/>
</dbReference>
<dbReference type="Gene3D" id="1.10.8.720">
    <property type="entry name" value="Region D6 of dynein motor"/>
    <property type="match status" value="1"/>
</dbReference>
<dbReference type="FunFam" id="1.20.920.20:FF:000001">
    <property type="entry name" value="dynein heavy chain 2, axonemal"/>
    <property type="match status" value="1"/>
</dbReference>
<dbReference type="PANTHER" id="PTHR22878">
    <property type="entry name" value="DYNEIN HEAVY CHAIN 6, AXONEMAL-LIKE-RELATED"/>
    <property type="match status" value="1"/>
</dbReference>
<dbReference type="InterPro" id="IPR024317">
    <property type="entry name" value="Dynein_heavy_chain_D4_dom"/>
</dbReference>
<dbReference type="InterPro" id="IPR042228">
    <property type="entry name" value="Dynein_linker_3"/>
</dbReference>
<feature type="compositionally biased region" description="Gly residues" evidence="15">
    <location>
        <begin position="2920"/>
        <end position="2933"/>
    </location>
</feature>
<evidence type="ECO:0000256" key="6">
    <source>
        <dbReference type="ARBA" id="ARBA00022741"/>
    </source>
</evidence>
<feature type="region of interest" description="Disordered" evidence="15">
    <location>
        <begin position="2904"/>
        <end position="2938"/>
    </location>
</feature>
<dbReference type="InterPro" id="IPR043160">
    <property type="entry name" value="Dynein_C_barrel"/>
</dbReference>
<dbReference type="FunFam" id="3.40.50.300:FF:000063">
    <property type="entry name" value="dynein heavy chain 6, axonemal"/>
    <property type="match status" value="1"/>
</dbReference>
<feature type="domain" description="AAA+ ATPase" evidence="16">
    <location>
        <begin position="1488"/>
        <end position="1657"/>
    </location>
</feature>
<dbReference type="SUPFAM" id="SSF52540">
    <property type="entry name" value="P-loop containing nucleoside triphosphate hydrolases"/>
    <property type="match status" value="4"/>
</dbReference>